<gene>
    <name evidence="2" type="ORF">PPROV_000656800</name>
</gene>
<evidence type="ECO:0000313" key="2">
    <source>
        <dbReference type="EMBL" id="GHP07826.1"/>
    </source>
</evidence>
<feature type="chain" id="PRO_5032357129" evidence="1">
    <location>
        <begin position="25"/>
        <end position="327"/>
    </location>
</feature>
<organism evidence="2 3">
    <name type="scientific">Pycnococcus provasolii</name>
    <dbReference type="NCBI Taxonomy" id="41880"/>
    <lineage>
        <taxon>Eukaryota</taxon>
        <taxon>Viridiplantae</taxon>
        <taxon>Chlorophyta</taxon>
        <taxon>Pseudoscourfieldiophyceae</taxon>
        <taxon>Pseudoscourfieldiales</taxon>
        <taxon>Pycnococcaceae</taxon>
        <taxon>Pycnococcus</taxon>
    </lineage>
</organism>
<keyword evidence="1" id="KW-0732">Signal</keyword>
<name>A0A830HKC0_9CHLO</name>
<keyword evidence="3" id="KW-1185">Reference proteome</keyword>
<reference evidence="2" key="1">
    <citation type="submission" date="2020-10" db="EMBL/GenBank/DDBJ databases">
        <title>Unveiling of a novel bifunctional photoreceptor, Dualchrome1, isolated from a cosmopolitan green alga.</title>
        <authorList>
            <person name="Suzuki S."/>
            <person name="Kawachi M."/>
        </authorList>
    </citation>
    <scope>NUCLEOTIDE SEQUENCE</scope>
    <source>
        <strain evidence="2">NIES 2893</strain>
    </source>
</reference>
<comment type="caution">
    <text evidence="2">The sequence shown here is derived from an EMBL/GenBank/DDBJ whole genome shotgun (WGS) entry which is preliminary data.</text>
</comment>
<accession>A0A830HKC0</accession>
<proteinExistence type="predicted"/>
<evidence type="ECO:0000313" key="3">
    <source>
        <dbReference type="Proteomes" id="UP000660262"/>
    </source>
</evidence>
<sequence length="327" mass="36840">MAMAMTVSLVAAAVAALMMIVVQAGAAAAATTTSLPNPWPRRFKAHTLTYFPTNKNQVVVQLAAMFFDSTEQRQRFDHVVTRGQPLRPNSSRITTEIWRPRRHLPSSSNHTTNTTKEYEFIMIDEIERTCAILIMPFGPPRRDWMSNKKNCVPMAEGAKQLMERDSLAGKSGPTALIGHGLTNFHTTKWTRCSDPAEMPFDYYTNEMPIPARDLPVGGPYRLTAPVGGTGKLRAGVIHFYNMMAVKAFNRTNLFDIPPHLKCQTINKPTNRRNNNNNDHHMMKLMGSRMYAHRVLKQVSKHFSTTTNNNNATASMTFSRELDLKAHH</sequence>
<dbReference type="EMBL" id="BNJQ01000018">
    <property type="protein sequence ID" value="GHP07826.1"/>
    <property type="molecule type" value="Genomic_DNA"/>
</dbReference>
<feature type="signal peptide" evidence="1">
    <location>
        <begin position="1"/>
        <end position="24"/>
    </location>
</feature>
<dbReference type="Proteomes" id="UP000660262">
    <property type="component" value="Unassembled WGS sequence"/>
</dbReference>
<protein>
    <submittedName>
        <fullName evidence="2">Uncharacterized protein</fullName>
    </submittedName>
</protein>
<dbReference type="AlphaFoldDB" id="A0A830HKC0"/>
<evidence type="ECO:0000256" key="1">
    <source>
        <dbReference type="SAM" id="SignalP"/>
    </source>
</evidence>